<accession>A0A543AQR3</accession>
<evidence type="ECO:0000313" key="3">
    <source>
        <dbReference type="EMBL" id="TQL74931.1"/>
    </source>
</evidence>
<keyword evidence="4" id="KW-1185">Reference proteome</keyword>
<dbReference type="AlphaFoldDB" id="A0A543AQR3"/>
<sequence>MTRRQPFLNRITRSLTVLVMAAGLLLAGLGESAPAQAIDQSKGTPGYCPDATGVTVIIDFQELGGDVIIRCAPGDQATGLTALKNAGIEITGTNRWGEAFICRIEGKPGADTEPCIDTPPATAYWSYWHASNGGEWTYSQWGVMNRKPPPGSFEGWSFSKDKTETTNPPPRYAPVRPAQDDSGEPSGSPDSPGGDSGTTGGDNGSNGSNPPGDSDAPGSSDEPSEATTDDATDADGAIPGTDDLPTEAVGWTGHGEDGMQPASAESSGGIPMSTVAGLSAIGLLAAGAAVAAWRRRAPEATDEAV</sequence>
<reference evidence="3 4" key="1">
    <citation type="submission" date="2019-06" db="EMBL/GenBank/DDBJ databases">
        <title>Sequencing the genomes of 1000 actinobacteria strains.</title>
        <authorList>
            <person name="Klenk H.-P."/>
        </authorList>
    </citation>
    <scope>NUCLEOTIDE SEQUENCE [LARGE SCALE GENOMIC DNA]</scope>
    <source>
        <strain evidence="3 4">DSM 45928</strain>
    </source>
</reference>
<feature type="signal peptide" evidence="2">
    <location>
        <begin position="1"/>
        <end position="37"/>
    </location>
</feature>
<feature type="compositionally biased region" description="Low complexity" evidence="1">
    <location>
        <begin position="184"/>
        <end position="193"/>
    </location>
</feature>
<evidence type="ECO:0008006" key="5">
    <source>
        <dbReference type="Google" id="ProtNLM"/>
    </source>
</evidence>
<proteinExistence type="predicted"/>
<feature type="compositionally biased region" description="Acidic residues" evidence="1">
    <location>
        <begin position="222"/>
        <end position="233"/>
    </location>
</feature>
<evidence type="ECO:0000256" key="1">
    <source>
        <dbReference type="SAM" id="MobiDB-lite"/>
    </source>
</evidence>
<organism evidence="3 4">
    <name type="scientific">Stackebrandtia endophytica</name>
    <dbReference type="NCBI Taxonomy" id="1496996"/>
    <lineage>
        <taxon>Bacteria</taxon>
        <taxon>Bacillati</taxon>
        <taxon>Actinomycetota</taxon>
        <taxon>Actinomycetes</taxon>
        <taxon>Glycomycetales</taxon>
        <taxon>Glycomycetaceae</taxon>
        <taxon>Stackebrandtia</taxon>
    </lineage>
</organism>
<feature type="region of interest" description="Disordered" evidence="1">
    <location>
        <begin position="152"/>
        <end position="273"/>
    </location>
</feature>
<feature type="compositionally biased region" description="Low complexity" evidence="1">
    <location>
        <begin position="205"/>
        <end position="215"/>
    </location>
</feature>
<comment type="caution">
    <text evidence="3">The sequence shown here is derived from an EMBL/GenBank/DDBJ whole genome shotgun (WGS) entry which is preliminary data.</text>
</comment>
<evidence type="ECO:0000313" key="4">
    <source>
        <dbReference type="Proteomes" id="UP000317043"/>
    </source>
</evidence>
<gene>
    <name evidence="3" type="ORF">FB566_0421</name>
</gene>
<protein>
    <recommendedName>
        <fullName evidence="5">LPXTG-motif cell wall-anchored protein</fullName>
    </recommendedName>
</protein>
<feature type="compositionally biased region" description="Low complexity" evidence="1">
    <location>
        <begin position="234"/>
        <end position="243"/>
    </location>
</feature>
<keyword evidence="2" id="KW-0732">Signal</keyword>
<feature type="compositionally biased region" description="Gly residues" evidence="1">
    <location>
        <begin position="194"/>
        <end position="204"/>
    </location>
</feature>
<dbReference type="EMBL" id="VFOW01000001">
    <property type="protein sequence ID" value="TQL74931.1"/>
    <property type="molecule type" value="Genomic_DNA"/>
</dbReference>
<dbReference type="InParanoid" id="A0A543AQR3"/>
<evidence type="ECO:0000256" key="2">
    <source>
        <dbReference type="SAM" id="SignalP"/>
    </source>
</evidence>
<dbReference type="Proteomes" id="UP000317043">
    <property type="component" value="Unassembled WGS sequence"/>
</dbReference>
<feature type="chain" id="PRO_5021852440" description="LPXTG-motif cell wall-anchored protein" evidence="2">
    <location>
        <begin position="38"/>
        <end position="305"/>
    </location>
</feature>
<dbReference type="RefSeq" id="WP_246099959.1">
    <property type="nucleotide sequence ID" value="NZ_JBHTGS010000002.1"/>
</dbReference>
<name>A0A543AQR3_9ACTN</name>